<evidence type="ECO:0000313" key="1">
    <source>
        <dbReference type="EMBL" id="QKN23263.1"/>
    </source>
</evidence>
<dbReference type="KEGG" id="clf:GJQ69_01420"/>
<protein>
    <recommendedName>
        <fullName evidence="3">Metallo-beta-lactamase domain-containing protein</fullName>
    </recommendedName>
</protein>
<proteinExistence type="predicted"/>
<dbReference type="RefSeq" id="WP_086036582.1">
    <property type="nucleotide sequence ID" value="NZ_CP046051.1"/>
</dbReference>
<organism evidence="1 2">
    <name type="scientific">Caproicibacterium lactatifermentans</name>
    <dbReference type="NCBI Taxonomy" id="2666138"/>
    <lineage>
        <taxon>Bacteria</taxon>
        <taxon>Bacillati</taxon>
        <taxon>Bacillota</taxon>
        <taxon>Clostridia</taxon>
        <taxon>Eubacteriales</taxon>
        <taxon>Oscillospiraceae</taxon>
        <taxon>Caproicibacterium</taxon>
    </lineage>
</organism>
<dbReference type="EMBL" id="CP046051">
    <property type="protein sequence ID" value="QKN23263.1"/>
    <property type="molecule type" value="Genomic_DNA"/>
</dbReference>
<reference evidence="1 2" key="1">
    <citation type="submission" date="2019-11" db="EMBL/GenBank/DDBJ databases">
        <authorList>
            <person name="Ren C."/>
            <person name="Wang H."/>
            <person name="Xu Y."/>
        </authorList>
    </citation>
    <scope>NUCLEOTIDE SEQUENCE [LARGE SCALE GENOMIC DNA]</scope>
    <source>
        <strain evidence="1 2">LBM 19010</strain>
    </source>
</reference>
<dbReference type="Gene3D" id="3.60.15.10">
    <property type="entry name" value="Ribonuclease Z/Hydroxyacylglutathione hydrolase-like"/>
    <property type="match status" value="1"/>
</dbReference>
<name>A0A859DSY3_9FIRM</name>
<gene>
    <name evidence="1" type="ORF">GJQ69_01420</name>
</gene>
<evidence type="ECO:0008006" key="3">
    <source>
        <dbReference type="Google" id="ProtNLM"/>
    </source>
</evidence>
<dbReference type="InterPro" id="IPR036866">
    <property type="entry name" value="RibonucZ/Hydroxyglut_hydro"/>
</dbReference>
<sequence>MAWVDIHNVGCGECIVLNSGQNMLMTDCGSLNTCLSSGQNFKEYVQQSLTERYSGVPYRAFLLSHFHRDHVCGLWDILSCQPDYFSEIYLPCSPCDERGLPLLLEFALFAYAFLPRQGYCGQVSTSALKAFSRALRRTEQGCVYALGQGDTFVCGSVTYECLWPPRENFPFDDDFVRIVEQLHRAVMDPDQPGGNLLQNFLDDFYEFCNQYLEFCKEIPVSQNAAERAQIVLDRISAQVPHLAMLPAAEEVCNILESRTARDSYSRQTNAASLLFQNVREGKDSTDDVLFTGDATPETMEEVEPLLYRDYYLLKVPHHGLPGALSPVLTAISAEHIVVSGGEVPGSGARPAVEWAAAPGMKHCTAPVCSFLSQESSGCCRTAVCPTTGRLALRCPGNRGGDPPCGIRVLGSAGRGCICDLSAREQRFW</sequence>
<accession>A0A859DSY3</accession>
<evidence type="ECO:0000313" key="2">
    <source>
        <dbReference type="Proteomes" id="UP000501316"/>
    </source>
</evidence>
<dbReference type="Proteomes" id="UP000501316">
    <property type="component" value="Chromosome"/>
</dbReference>
<dbReference type="SUPFAM" id="SSF56281">
    <property type="entry name" value="Metallo-hydrolase/oxidoreductase"/>
    <property type="match status" value="1"/>
</dbReference>
<dbReference type="AlphaFoldDB" id="A0A859DSY3"/>